<protein>
    <submittedName>
        <fullName evidence="3">DszA family xenobiotic compound monooxygenase</fullName>
    </submittedName>
</protein>
<dbReference type="Proteomes" id="UP000700596">
    <property type="component" value="Unassembled WGS sequence"/>
</dbReference>
<evidence type="ECO:0000256" key="1">
    <source>
        <dbReference type="ARBA" id="ARBA00033748"/>
    </source>
</evidence>
<dbReference type="SUPFAM" id="SSF51679">
    <property type="entry name" value="Bacterial luciferase-like"/>
    <property type="match status" value="1"/>
</dbReference>
<dbReference type="GO" id="GO:0016705">
    <property type="term" value="F:oxidoreductase activity, acting on paired donors, with incorporation or reduction of molecular oxygen"/>
    <property type="evidence" value="ECO:0007669"/>
    <property type="project" value="InterPro"/>
</dbReference>
<comment type="caution">
    <text evidence="3">The sequence shown here is derived from an EMBL/GenBank/DDBJ whole genome shotgun (WGS) entry which is preliminary data.</text>
</comment>
<dbReference type="AlphaFoldDB" id="A0A9P9I6K5"/>
<evidence type="ECO:0000259" key="2">
    <source>
        <dbReference type="Pfam" id="PF00296"/>
    </source>
</evidence>
<evidence type="ECO:0000313" key="4">
    <source>
        <dbReference type="Proteomes" id="UP000700596"/>
    </source>
</evidence>
<dbReference type="PANTHER" id="PTHR30011:SF30">
    <property type="entry name" value="XENOBIOTIC COMPOUND MONOOXYGENASE, DSZA FAMILY (AFU_ORTHOLOGUE AFUA_6G01920)"/>
    <property type="match status" value="1"/>
</dbReference>
<feature type="domain" description="Luciferase-like" evidence="2">
    <location>
        <begin position="43"/>
        <end position="335"/>
    </location>
</feature>
<organism evidence="3 4">
    <name type="scientific">Dendryphion nanum</name>
    <dbReference type="NCBI Taxonomy" id="256645"/>
    <lineage>
        <taxon>Eukaryota</taxon>
        <taxon>Fungi</taxon>
        <taxon>Dikarya</taxon>
        <taxon>Ascomycota</taxon>
        <taxon>Pezizomycotina</taxon>
        <taxon>Dothideomycetes</taxon>
        <taxon>Pleosporomycetidae</taxon>
        <taxon>Pleosporales</taxon>
        <taxon>Torulaceae</taxon>
        <taxon>Dendryphion</taxon>
    </lineage>
</organism>
<dbReference type="GO" id="GO:0004497">
    <property type="term" value="F:monooxygenase activity"/>
    <property type="evidence" value="ECO:0007669"/>
    <property type="project" value="UniProtKB-KW"/>
</dbReference>
<dbReference type="Pfam" id="PF00296">
    <property type="entry name" value="Bac_luciferase"/>
    <property type="match status" value="1"/>
</dbReference>
<name>A0A9P9I6K5_9PLEO</name>
<dbReference type="PANTHER" id="PTHR30011">
    <property type="entry name" value="ALKANESULFONATE MONOOXYGENASE-RELATED"/>
    <property type="match status" value="1"/>
</dbReference>
<gene>
    <name evidence="3" type="ORF">B0J11DRAFT_601560</name>
</gene>
<sequence length="494" mass="54579">MASTAPISTNSTPAKPKKKLLINAFDMFTPSHLAFGQWRNPRDRSKDKRRDLGYWTDLAKTLEKGGFVGYFLADTFGPYDVLKGSAEPAFRTGAQWPMADPVIPISAMAAVTKHLNFAITTSTSYEQPYVVAKRFSTLDHLTGGRFGWNIVTSWKPAASKAVGLPYIEHDKRYENADEYLRILYKLWEGSWADDALREDAKEGIYTEPSRIRTIKHEGKWSVDAPFIVDPSPQRTPLLFQAGTSAAGINFGATHAEAIFVAGLSPHIVAPRVAQIRSQAAALGRDPNSIKIVAMITPIIGKDAADAERKHREALEYASEEGGLAQWSAASGIDVSKFDPEHLLTENDLPREQWQRLQQSSAYNLQYAGTDIPPLTVRNLGKLVAIGGTGAMPKGSPSQVADILEEWVDIADVDGFNVAYVVSPGSFEDFAELLAPELRRRGLLENEIGEEAEVLTYRERVYGKGQRGLRSDHPGYKYRYDAYEETIALEQAKAG</sequence>
<dbReference type="InterPro" id="IPR036661">
    <property type="entry name" value="Luciferase-like_sf"/>
</dbReference>
<dbReference type="PIRSF" id="PIRSF000337">
    <property type="entry name" value="NTA_MOA"/>
    <property type="match status" value="1"/>
</dbReference>
<dbReference type="NCBIfam" id="TIGR03860">
    <property type="entry name" value="FMN_nitrolo"/>
    <property type="match status" value="1"/>
</dbReference>
<dbReference type="InterPro" id="IPR016215">
    <property type="entry name" value="NTA_MOA"/>
</dbReference>
<accession>A0A9P9I6K5</accession>
<dbReference type="InterPro" id="IPR051260">
    <property type="entry name" value="Diverse_substr_monoxygenases"/>
</dbReference>
<evidence type="ECO:0000313" key="3">
    <source>
        <dbReference type="EMBL" id="KAH7109666.1"/>
    </source>
</evidence>
<dbReference type="InterPro" id="IPR011251">
    <property type="entry name" value="Luciferase-like_dom"/>
</dbReference>
<proteinExistence type="inferred from homology"/>
<keyword evidence="3" id="KW-0560">Oxidoreductase</keyword>
<dbReference type="EMBL" id="JAGMWT010000031">
    <property type="protein sequence ID" value="KAH7109666.1"/>
    <property type="molecule type" value="Genomic_DNA"/>
</dbReference>
<reference evidence="3" key="1">
    <citation type="journal article" date="2021" name="Nat. Commun.">
        <title>Genetic determinants of endophytism in the Arabidopsis root mycobiome.</title>
        <authorList>
            <person name="Mesny F."/>
            <person name="Miyauchi S."/>
            <person name="Thiergart T."/>
            <person name="Pickel B."/>
            <person name="Atanasova L."/>
            <person name="Karlsson M."/>
            <person name="Huettel B."/>
            <person name="Barry K.W."/>
            <person name="Haridas S."/>
            <person name="Chen C."/>
            <person name="Bauer D."/>
            <person name="Andreopoulos W."/>
            <person name="Pangilinan J."/>
            <person name="LaButti K."/>
            <person name="Riley R."/>
            <person name="Lipzen A."/>
            <person name="Clum A."/>
            <person name="Drula E."/>
            <person name="Henrissat B."/>
            <person name="Kohler A."/>
            <person name="Grigoriev I.V."/>
            <person name="Martin F.M."/>
            <person name="Hacquard S."/>
        </authorList>
    </citation>
    <scope>NUCLEOTIDE SEQUENCE</scope>
    <source>
        <strain evidence="3">MPI-CAGE-CH-0243</strain>
    </source>
</reference>
<keyword evidence="4" id="KW-1185">Reference proteome</keyword>
<keyword evidence="3" id="KW-0503">Monooxygenase</keyword>
<comment type="similarity">
    <text evidence="1">Belongs to the NtaA/SnaA/DszA monooxygenase family.</text>
</comment>
<dbReference type="Gene3D" id="3.20.20.30">
    <property type="entry name" value="Luciferase-like domain"/>
    <property type="match status" value="1"/>
</dbReference>
<dbReference type="OrthoDB" id="5561043at2759"/>